<dbReference type="HOGENOM" id="CLU_2607503_0_0_1"/>
<name>A0A0C3AQB7_SERVB</name>
<protein>
    <submittedName>
        <fullName evidence="1">Uncharacterized protein</fullName>
    </submittedName>
</protein>
<keyword evidence="2" id="KW-1185">Reference proteome</keyword>
<evidence type="ECO:0000313" key="2">
    <source>
        <dbReference type="Proteomes" id="UP000054097"/>
    </source>
</evidence>
<gene>
    <name evidence="1" type="ORF">M408DRAFT_177403</name>
</gene>
<dbReference type="EMBL" id="KN824303">
    <property type="protein sequence ID" value="KIM26770.1"/>
    <property type="molecule type" value="Genomic_DNA"/>
</dbReference>
<reference evidence="2" key="2">
    <citation type="submission" date="2015-01" db="EMBL/GenBank/DDBJ databases">
        <title>Evolutionary Origins and Diversification of the Mycorrhizal Mutualists.</title>
        <authorList>
            <consortium name="DOE Joint Genome Institute"/>
            <consortium name="Mycorrhizal Genomics Consortium"/>
            <person name="Kohler A."/>
            <person name="Kuo A."/>
            <person name="Nagy L.G."/>
            <person name="Floudas D."/>
            <person name="Copeland A."/>
            <person name="Barry K.W."/>
            <person name="Cichocki N."/>
            <person name="Veneault-Fourrey C."/>
            <person name="LaButti K."/>
            <person name="Lindquist E.A."/>
            <person name="Lipzen A."/>
            <person name="Lundell T."/>
            <person name="Morin E."/>
            <person name="Murat C."/>
            <person name="Riley R."/>
            <person name="Ohm R."/>
            <person name="Sun H."/>
            <person name="Tunlid A."/>
            <person name="Henrissat B."/>
            <person name="Grigoriev I.V."/>
            <person name="Hibbett D.S."/>
            <person name="Martin F."/>
        </authorList>
    </citation>
    <scope>NUCLEOTIDE SEQUENCE [LARGE SCALE GENOMIC DNA]</scope>
    <source>
        <strain evidence="2">MAFF 305830</strain>
    </source>
</reference>
<sequence>MCSKPRNALNPPKFLRWPTINCLSYVSEISTDWLELANGSLHDREWGASTSLSDRTLNVGERNLERASRVGHSAESNPR</sequence>
<accession>A0A0C3AQB7</accession>
<dbReference type="Proteomes" id="UP000054097">
    <property type="component" value="Unassembled WGS sequence"/>
</dbReference>
<proteinExistence type="predicted"/>
<reference evidence="1 2" key="1">
    <citation type="submission" date="2014-04" db="EMBL/GenBank/DDBJ databases">
        <authorList>
            <consortium name="DOE Joint Genome Institute"/>
            <person name="Kuo A."/>
            <person name="Zuccaro A."/>
            <person name="Kohler A."/>
            <person name="Nagy L.G."/>
            <person name="Floudas D."/>
            <person name="Copeland A."/>
            <person name="Barry K.W."/>
            <person name="Cichocki N."/>
            <person name="Veneault-Fourrey C."/>
            <person name="LaButti K."/>
            <person name="Lindquist E.A."/>
            <person name="Lipzen A."/>
            <person name="Lundell T."/>
            <person name="Morin E."/>
            <person name="Murat C."/>
            <person name="Sun H."/>
            <person name="Tunlid A."/>
            <person name="Henrissat B."/>
            <person name="Grigoriev I.V."/>
            <person name="Hibbett D.S."/>
            <person name="Martin F."/>
            <person name="Nordberg H.P."/>
            <person name="Cantor M.N."/>
            <person name="Hua S.X."/>
        </authorList>
    </citation>
    <scope>NUCLEOTIDE SEQUENCE [LARGE SCALE GENOMIC DNA]</scope>
    <source>
        <strain evidence="1 2">MAFF 305830</strain>
    </source>
</reference>
<organism evidence="1 2">
    <name type="scientific">Serendipita vermifera MAFF 305830</name>
    <dbReference type="NCBI Taxonomy" id="933852"/>
    <lineage>
        <taxon>Eukaryota</taxon>
        <taxon>Fungi</taxon>
        <taxon>Dikarya</taxon>
        <taxon>Basidiomycota</taxon>
        <taxon>Agaricomycotina</taxon>
        <taxon>Agaricomycetes</taxon>
        <taxon>Sebacinales</taxon>
        <taxon>Serendipitaceae</taxon>
        <taxon>Serendipita</taxon>
    </lineage>
</organism>
<evidence type="ECO:0000313" key="1">
    <source>
        <dbReference type="EMBL" id="KIM26770.1"/>
    </source>
</evidence>
<dbReference type="AlphaFoldDB" id="A0A0C3AQB7"/>